<evidence type="ECO:0000256" key="1">
    <source>
        <dbReference type="ARBA" id="ARBA00004170"/>
    </source>
</evidence>
<keyword evidence="3" id="KW-0328">Glycosyltransferase</keyword>
<dbReference type="Pfam" id="PF09409">
    <property type="entry name" value="PUB"/>
    <property type="match status" value="1"/>
</dbReference>
<protein>
    <recommendedName>
        <fullName evidence="8">UBX domain-containing protein</fullName>
    </recommendedName>
</protein>
<dbReference type="SUPFAM" id="SSF53756">
    <property type="entry name" value="UDP-Glycosyltransferase/glycogen phosphorylase"/>
    <property type="match status" value="1"/>
</dbReference>
<evidence type="ECO:0000256" key="2">
    <source>
        <dbReference type="ARBA" id="ARBA00009995"/>
    </source>
</evidence>
<reference evidence="9" key="1">
    <citation type="submission" date="2022-04" db="EMBL/GenBank/DDBJ databases">
        <title>Carnegiea gigantea Genome sequencing and assembly v2.</title>
        <authorList>
            <person name="Copetti D."/>
            <person name="Sanderson M.J."/>
            <person name="Burquez A."/>
            <person name="Wojciechowski M.F."/>
        </authorList>
    </citation>
    <scope>NUCLEOTIDE SEQUENCE</scope>
    <source>
        <strain evidence="9">SGP5-SGP5p</strain>
        <tissue evidence="9">Aerial part</tissue>
    </source>
</reference>
<evidence type="ECO:0000256" key="3">
    <source>
        <dbReference type="ARBA" id="ARBA00022676"/>
    </source>
</evidence>
<evidence type="ECO:0000256" key="4">
    <source>
        <dbReference type="ARBA" id="ARBA00022679"/>
    </source>
</evidence>
<dbReference type="Gene3D" id="3.10.20.90">
    <property type="entry name" value="Phosphatidylinositol 3-kinase Catalytic Subunit, Chain A, domain 1"/>
    <property type="match status" value="1"/>
</dbReference>
<feature type="compositionally biased region" description="Polar residues" evidence="7">
    <location>
        <begin position="48"/>
        <end position="59"/>
    </location>
</feature>
<comment type="similarity">
    <text evidence="2">Belongs to the UDP-glycosyltransferase family.</text>
</comment>
<keyword evidence="4" id="KW-0808">Transferase</keyword>
<dbReference type="AlphaFoldDB" id="A0A9Q1K5T3"/>
<comment type="subcellular location">
    <subcellularLocation>
        <location evidence="1">Membrane</location>
        <topology evidence="1">Peripheral membrane protein</topology>
    </subcellularLocation>
</comment>
<dbReference type="EMBL" id="JAKOGI010000320">
    <property type="protein sequence ID" value="KAJ8437019.1"/>
    <property type="molecule type" value="Genomic_DNA"/>
</dbReference>
<feature type="region of interest" description="Disordered" evidence="7">
    <location>
        <begin position="1"/>
        <end position="121"/>
    </location>
</feature>
<dbReference type="GO" id="GO:0050832">
    <property type="term" value="P:defense response to fungus"/>
    <property type="evidence" value="ECO:0007669"/>
    <property type="project" value="TreeGrafter"/>
</dbReference>
<dbReference type="InterPro" id="IPR035595">
    <property type="entry name" value="UDP_glycos_trans_CS"/>
</dbReference>
<dbReference type="InterPro" id="IPR029071">
    <property type="entry name" value="Ubiquitin-like_domsf"/>
</dbReference>
<comment type="caution">
    <text evidence="9">The sequence shown here is derived from an EMBL/GenBank/DDBJ whole genome shotgun (WGS) entry which is preliminary data.</text>
</comment>
<keyword evidence="6" id="KW-0472">Membrane</keyword>
<evidence type="ECO:0000256" key="7">
    <source>
        <dbReference type="SAM" id="MobiDB-lite"/>
    </source>
</evidence>
<keyword evidence="10" id="KW-1185">Reference proteome</keyword>
<evidence type="ECO:0000313" key="9">
    <source>
        <dbReference type="EMBL" id="KAJ8437019.1"/>
    </source>
</evidence>
<dbReference type="PROSITE" id="PS50033">
    <property type="entry name" value="UBX"/>
    <property type="match status" value="1"/>
</dbReference>
<feature type="compositionally biased region" description="Basic and acidic residues" evidence="7">
    <location>
        <begin position="93"/>
        <end position="106"/>
    </location>
</feature>
<gene>
    <name evidence="9" type="ORF">Cgig2_010364</name>
</gene>
<keyword evidence="5" id="KW-0833">Ubl conjugation pathway</keyword>
<dbReference type="FunFam" id="3.10.20.90:FF:000185">
    <property type="entry name" value="UBX domain-containing protein 6"/>
    <property type="match status" value="1"/>
</dbReference>
<proteinExistence type="inferred from homology"/>
<dbReference type="InterPro" id="IPR018997">
    <property type="entry name" value="PUB_domain"/>
</dbReference>
<dbReference type="CDD" id="cd09212">
    <property type="entry name" value="PUB"/>
    <property type="match status" value="1"/>
</dbReference>
<dbReference type="PROSITE" id="PS00375">
    <property type="entry name" value="UDPGT"/>
    <property type="match status" value="1"/>
</dbReference>
<dbReference type="Pfam" id="PF00789">
    <property type="entry name" value="UBX"/>
    <property type="match status" value="1"/>
</dbReference>
<dbReference type="OrthoDB" id="5835829at2759"/>
<dbReference type="SUPFAM" id="SSF54236">
    <property type="entry name" value="Ubiquitin-like"/>
    <property type="match status" value="1"/>
</dbReference>
<dbReference type="InterPro" id="IPR036339">
    <property type="entry name" value="PUB-like_dom_sf"/>
</dbReference>
<evidence type="ECO:0000256" key="6">
    <source>
        <dbReference type="ARBA" id="ARBA00023136"/>
    </source>
</evidence>
<evidence type="ECO:0000256" key="5">
    <source>
        <dbReference type="ARBA" id="ARBA00022786"/>
    </source>
</evidence>
<dbReference type="Gene3D" id="1.20.58.2190">
    <property type="match status" value="1"/>
</dbReference>
<dbReference type="InterPro" id="IPR002213">
    <property type="entry name" value="UDP_glucos_trans"/>
</dbReference>
<dbReference type="CDD" id="cd03784">
    <property type="entry name" value="GT1_Gtf-like"/>
    <property type="match status" value="1"/>
</dbReference>
<dbReference type="PANTHER" id="PTHR47694">
    <property type="entry name" value="PLANT UBX DOMAIN-CONTAINING PROTEIN 2"/>
    <property type="match status" value="1"/>
</dbReference>
<sequence>MDDMKDKFKGFMKKVNTGLSSSSSGKFKGQGRVLGSSSSSSSAGPANPTLTRPSASSLFVNPNRNPNVNPKPNPSSVSPNSKPSSQKISGRSSFEDKKGPNADRKPIPNRPSSDGFDPFDSLVTTGKRNKNGYSLNVFECPVCNCGFGSEEEVAVHIESCIANPRQSGGDSVVDLAVKDGSEDKDESMNELATCVGKYLSGNPSEGSVEIVLRLLRNIVKEPDNPKFRRIRMGNPKIMEAIGEVPGGIELLEGVGFELKEEEGEMWALMDVPSEERTGMLKDSIRLFEGTKNVQSASAIASAKEDVKGELEKVKKSEPEVVDRQVKVFFSVPESVAARIELPDSFYNLSLEEVRREAEMRRKKMAESQLLIPKSYREKQAQAARRRYTRTIIRIQFPDGVVLQGVFSPREPNSALYEFVSSALKQQGLEFELVHSVPVKRRVIPCFPKPGERPSTLDEEDLVPSALVKFKPIETDSIVFTGLTNELLEMSHMIPMVDLAKIFATFNGINSTIITTPANAAVIQVAAGEAVDIRVLDFPSAAVGLPAGVENYGAVTSIDMRSKLSTAINMLQNPMQDLIRQISPDCIISDMFYPWTSDFAIQIGVPRFVFQSSSIFSLCCAHSVGTHAPHRPVESDAGVVSLPDLPHEISMLKSQLPEWVRHPNAYTCMIDVIEKAARKSRGYVANTLREMEVDYVEHLESATGLKVWPMGPVSLWAGYDDGSRIKAQRGRNNGLDSWASCLEWLDQRKPSSVLFVSFGSLTRFPAQQLKEIAAGLESSGHNFLWVVRGKNNNSNNISMRDDDWLPEGFRGRMRETNQGYIIEDWAPQLLILEHKSVGGMVTHCGWNSILEGVNAGLPLVTWPLFAEQFYNERLVVDVLKIGVAVGTTTWCEIDKVGQKEVVGREKVAVAATAVLGEEDQATNMRRRVADLSAAAKRAGKTKDGSSRANLMAFIEGLRANRLSKVA</sequence>
<organism evidence="9 10">
    <name type="scientific">Carnegiea gigantea</name>
    <dbReference type="NCBI Taxonomy" id="171969"/>
    <lineage>
        <taxon>Eukaryota</taxon>
        <taxon>Viridiplantae</taxon>
        <taxon>Streptophyta</taxon>
        <taxon>Embryophyta</taxon>
        <taxon>Tracheophyta</taxon>
        <taxon>Spermatophyta</taxon>
        <taxon>Magnoliopsida</taxon>
        <taxon>eudicotyledons</taxon>
        <taxon>Gunneridae</taxon>
        <taxon>Pentapetalae</taxon>
        <taxon>Caryophyllales</taxon>
        <taxon>Cactineae</taxon>
        <taxon>Cactaceae</taxon>
        <taxon>Cactoideae</taxon>
        <taxon>Echinocereeae</taxon>
        <taxon>Carnegiea</taxon>
    </lineage>
</organism>
<feature type="domain" description="UBX" evidence="8">
    <location>
        <begin position="385"/>
        <end position="469"/>
    </location>
</feature>
<dbReference type="FunFam" id="3.40.50.2000:FF:000202">
    <property type="entry name" value="Glycosyltransferase"/>
    <property type="match status" value="1"/>
</dbReference>
<evidence type="ECO:0000259" key="8">
    <source>
        <dbReference type="PROSITE" id="PS50033"/>
    </source>
</evidence>
<dbReference type="Gene3D" id="3.40.50.2000">
    <property type="entry name" value="Glycogen Phosphorylase B"/>
    <property type="match status" value="2"/>
</dbReference>
<dbReference type="PANTHER" id="PTHR47694:SF1">
    <property type="entry name" value="PLANT UBX DOMAIN-CONTAINING PROTEIN 2"/>
    <property type="match status" value="1"/>
</dbReference>
<dbReference type="SUPFAM" id="SSF143503">
    <property type="entry name" value="PUG domain-like"/>
    <property type="match status" value="1"/>
</dbReference>
<dbReference type="Proteomes" id="UP001153076">
    <property type="component" value="Unassembled WGS sequence"/>
</dbReference>
<name>A0A9Q1K5T3_9CARY</name>
<dbReference type="InterPro" id="IPR001012">
    <property type="entry name" value="UBX_dom"/>
</dbReference>
<feature type="compositionally biased region" description="Low complexity" evidence="7">
    <location>
        <begin position="60"/>
        <end position="85"/>
    </location>
</feature>
<evidence type="ECO:0000313" key="10">
    <source>
        <dbReference type="Proteomes" id="UP001153076"/>
    </source>
</evidence>
<dbReference type="SMART" id="SM00580">
    <property type="entry name" value="PUG"/>
    <property type="match status" value="1"/>
</dbReference>
<dbReference type="GO" id="GO:0016020">
    <property type="term" value="C:membrane"/>
    <property type="evidence" value="ECO:0007669"/>
    <property type="project" value="UniProtKB-SubCell"/>
</dbReference>
<dbReference type="Pfam" id="PF00201">
    <property type="entry name" value="UDPGT"/>
    <property type="match status" value="1"/>
</dbReference>
<dbReference type="GO" id="GO:0008194">
    <property type="term" value="F:UDP-glycosyltransferase activity"/>
    <property type="evidence" value="ECO:0007669"/>
    <property type="project" value="InterPro"/>
</dbReference>
<accession>A0A9Q1K5T3</accession>